<name>A0A368JLM8_9BACT</name>
<evidence type="ECO:0000313" key="2">
    <source>
        <dbReference type="Proteomes" id="UP000253383"/>
    </source>
</evidence>
<reference evidence="1 2" key="1">
    <citation type="submission" date="2018-07" db="EMBL/GenBank/DDBJ databases">
        <title>Genome analysis of Larkinella rosea.</title>
        <authorList>
            <person name="Zhou Z."/>
            <person name="Wang G."/>
        </authorList>
    </citation>
    <scope>NUCLEOTIDE SEQUENCE [LARGE SCALE GENOMIC DNA]</scope>
    <source>
        <strain evidence="2">zzj9</strain>
    </source>
</reference>
<protein>
    <recommendedName>
        <fullName evidence="3">TonB C-terminal domain-containing protein</fullName>
    </recommendedName>
</protein>
<evidence type="ECO:0000313" key="1">
    <source>
        <dbReference type="EMBL" id="RCR67041.1"/>
    </source>
</evidence>
<dbReference type="EMBL" id="QOWE01000022">
    <property type="protein sequence ID" value="RCR67041.1"/>
    <property type="molecule type" value="Genomic_DNA"/>
</dbReference>
<keyword evidence="2" id="KW-1185">Reference proteome</keyword>
<accession>A0A368JLM8</accession>
<evidence type="ECO:0008006" key="3">
    <source>
        <dbReference type="Google" id="ProtNLM"/>
    </source>
</evidence>
<dbReference type="AlphaFoldDB" id="A0A368JLM8"/>
<proteinExistence type="predicted"/>
<sequence length="117" mass="12919">MRSVALILFFVLLIASKSAAIGGAPCLKIRPALHQQLSLLLTSPRLSEKSISGIVVLQFQVSEDSRICRVQVFSGNAVIDAHFIRRLTGRKLRLSNPGLGEVHTIRVHFQPVERPLL</sequence>
<dbReference type="Proteomes" id="UP000253383">
    <property type="component" value="Unassembled WGS sequence"/>
</dbReference>
<gene>
    <name evidence="1" type="ORF">DUE52_23580</name>
</gene>
<comment type="caution">
    <text evidence="1">The sequence shown here is derived from an EMBL/GenBank/DDBJ whole genome shotgun (WGS) entry which is preliminary data.</text>
</comment>
<organism evidence="1 2">
    <name type="scientific">Larkinella punicea</name>
    <dbReference type="NCBI Taxonomy" id="2315727"/>
    <lineage>
        <taxon>Bacteria</taxon>
        <taxon>Pseudomonadati</taxon>
        <taxon>Bacteroidota</taxon>
        <taxon>Cytophagia</taxon>
        <taxon>Cytophagales</taxon>
        <taxon>Spirosomataceae</taxon>
        <taxon>Larkinella</taxon>
    </lineage>
</organism>